<keyword evidence="1" id="KW-0812">Transmembrane</keyword>
<evidence type="ECO:0000256" key="1">
    <source>
        <dbReference type="SAM" id="Phobius"/>
    </source>
</evidence>
<reference evidence="2 3" key="1">
    <citation type="submission" date="2017-11" db="EMBL/GenBank/DDBJ databases">
        <title>Genomic Encyclopedia of Archaeal and Bacterial Type Strains, Phase II (KMG-II): From Individual Species to Whole Genera.</title>
        <authorList>
            <person name="Goeker M."/>
        </authorList>
    </citation>
    <scope>NUCLEOTIDE SEQUENCE [LARGE SCALE GENOMIC DNA]</scope>
    <source>
        <strain evidence="2 3">DSM 28175</strain>
    </source>
</reference>
<comment type="caution">
    <text evidence="2">The sequence shown here is derived from an EMBL/GenBank/DDBJ whole genome shotgun (WGS) entry which is preliminary data.</text>
</comment>
<evidence type="ECO:0000313" key="3">
    <source>
        <dbReference type="Proteomes" id="UP000242687"/>
    </source>
</evidence>
<keyword evidence="1" id="KW-0472">Membrane</keyword>
<accession>A0A2H9VUQ3</accession>
<dbReference type="AlphaFoldDB" id="A0A2H9VUQ3"/>
<keyword evidence="1" id="KW-1133">Transmembrane helix</keyword>
<dbReference type="Proteomes" id="UP000242687">
    <property type="component" value="Unassembled WGS sequence"/>
</dbReference>
<protein>
    <submittedName>
        <fullName evidence="2">Uncharacterized protein</fullName>
    </submittedName>
</protein>
<keyword evidence="3" id="KW-1185">Reference proteome</keyword>
<name>A0A2H9VUQ3_9SPHI</name>
<proteinExistence type="predicted"/>
<evidence type="ECO:0000313" key="2">
    <source>
        <dbReference type="EMBL" id="PJJ84546.1"/>
    </source>
</evidence>
<feature type="transmembrane region" description="Helical" evidence="1">
    <location>
        <begin position="6"/>
        <end position="24"/>
    </location>
</feature>
<organism evidence="2 3">
    <name type="scientific">Mucilaginibacter auburnensis</name>
    <dbReference type="NCBI Taxonomy" id="1457233"/>
    <lineage>
        <taxon>Bacteria</taxon>
        <taxon>Pseudomonadati</taxon>
        <taxon>Bacteroidota</taxon>
        <taxon>Sphingobacteriia</taxon>
        <taxon>Sphingobacteriales</taxon>
        <taxon>Sphingobacteriaceae</taxon>
        <taxon>Mucilaginibacter</taxon>
    </lineage>
</organism>
<sequence length="30" mass="3184">MITMEAVIVGLVIINVLVLAGKVSESKSRI</sequence>
<gene>
    <name evidence="2" type="ORF">CLV57_1559</name>
</gene>
<dbReference type="EMBL" id="PGFJ01000001">
    <property type="protein sequence ID" value="PJJ84546.1"/>
    <property type="molecule type" value="Genomic_DNA"/>
</dbReference>